<keyword evidence="10 17" id="KW-0520">NAD</keyword>
<comment type="similarity">
    <text evidence="3 19">In the N-terminal section; belongs to the NnrE/AIBP family.</text>
</comment>
<feature type="binding site" evidence="17">
    <location>
        <begin position="384"/>
        <end position="388"/>
    </location>
    <ligand>
        <name>AMP</name>
        <dbReference type="ChEBI" id="CHEBI:456215"/>
    </ligand>
</feature>
<evidence type="ECO:0000256" key="2">
    <source>
        <dbReference type="ARBA" id="ARBA00000909"/>
    </source>
</evidence>
<dbReference type="RefSeq" id="WP_183814793.1">
    <property type="nucleotide sequence ID" value="NZ_JACHOB010000001.1"/>
</dbReference>
<proteinExistence type="inferred from homology"/>
<evidence type="ECO:0000256" key="17">
    <source>
        <dbReference type="HAMAP-Rule" id="MF_01965"/>
    </source>
</evidence>
<dbReference type="SUPFAM" id="SSF64153">
    <property type="entry name" value="YjeF N-terminal domain-like"/>
    <property type="match status" value="1"/>
</dbReference>
<comment type="cofactor">
    <cofactor evidence="18 19">
        <name>K(+)</name>
        <dbReference type="ChEBI" id="CHEBI:29103"/>
    </cofactor>
    <text evidence="18 19">Binds 1 potassium ion per subunit.</text>
</comment>
<evidence type="ECO:0000256" key="11">
    <source>
        <dbReference type="ARBA" id="ARBA00023235"/>
    </source>
</evidence>
<dbReference type="CDD" id="cd01171">
    <property type="entry name" value="YXKO-related"/>
    <property type="match status" value="1"/>
</dbReference>
<dbReference type="GO" id="GO:0005524">
    <property type="term" value="F:ATP binding"/>
    <property type="evidence" value="ECO:0007669"/>
    <property type="project" value="UniProtKB-UniRule"/>
</dbReference>
<feature type="binding site" evidence="18">
    <location>
        <begin position="112"/>
        <end position="118"/>
    </location>
    <ligand>
        <name>(6S)-NADPHX</name>
        <dbReference type="ChEBI" id="CHEBI:64076"/>
    </ligand>
</feature>
<feature type="binding site" evidence="17">
    <location>
        <position position="414"/>
    </location>
    <ligand>
        <name>(6S)-NADPHX</name>
        <dbReference type="ChEBI" id="CHEBI:64076"/>
    </ligand>
</feature>
<keyword evidence="11 18" id="KW-0413">Isomerase</keyword>
<comment type="catalytic activity">
    <reaction evidence="2 18 19">
        <text>(6R)-NADPHX = (6S)-NADPHX</text>
        <dbReference type="Rhea" id="RHEA:32227"/>
        <dbReference type="ChEBI" id="CHEBI:64076"/>
        <dbReference type="ChEBI" id="CHEBI:64077"/>
        <dbReference type="EC" id="5.1.99.6"/>
    </reaction>
</comment>
<keyword evidence="13" id="KW-0511">Multifunctional enzyme</keyword>
<dbReference type="NCBIfam" id="TIGR00197">
    <property type="entry name" value="yjeF_nterm"/>
    <property type="match status" value="1"/>
</dbReference>
<feature type="binding site" evidence="18">
    <location>
        <position position="108"/>
    </location>
    <ligand>
        <name>K(+)</name>
        <dbReference type="ChEBI" id="CHEBI:29103"/>
    </ligand>
</feature>
<evidence type="ECO:0000259" key="20">
    <source>
        <dbReference type="PROSITE" id="PS51383"/>
    </source>
</evidence>
<dbReference type="InterPro" id="IPR036652">
    <property type="entry name" value="YjeF_N_dom_sf"/>
</dbReference>
<dbReference type="PROSITE" id="PS01050">
    <property type="entry name" value="YJEF_C_2"/>
    <property type="match status" value="1"/>
</dbReference>
<keyword evidence="7 17" id="KW-0067">ATP-binding</keyword>
<feature type="binding site" evidence="17">
    <location>
        <position position="413"/>
    </location>
    <ligand>
        <name>AMP</name>
        <dbReference type="ChEBI" id="CHEBI:456215"/>
    </ligand>
</feature>
<evidence type="ECO:0000256" key="6">
    <source>
        <dbReference type="ARBA" id="ARBA00022741"/>
    </source>
</evidence>
<evidence type="ECO:0000256" key="3">
    <source>
        <dbReference type="ARBA" id="ARBA00006001"/>
    </source>
</evidence>
<feature type="binding site" evidence="18">
    <location>
        <position position="141"/>
    </location>
    <ligand>
        <name>(6S)-NADPHX</name>
        <dbReference type="ChEBI" id="CHEBI:64076"/>
    </ligand>
</feature>
<dbReference type="EC" id="5.1.99.6" evidence="19"/>
<feature type="binding site" evidence="17">
    <location>
        <position position="300"/>
    </location>
    <ligand>
        <name>(6S)-NADPHX</name>
        <dbReference type="ChEBI" id="CHEBI:64076"/>
    </ligand>
</feature>
<reference evidence="22 23" key="1">
    <citation type="submission" date="2020-08" db="EMBL/GenBank/DDBJ databases">
        <title>Genomic Encyclopedia of Type Strains, Phase IV (KMG-IV): sequencing the most valuable type-strain genomes for metagenomic binning, comparative biology and taxonomic classification.</title>
        <authorList>
            <person name="Goeker M."/>
        </authorList>
    </citation>
    <scope>NUCLEOTIDE SEQUENCE [LARGE SCALE GENOMIC DNA]</scope>
    <source>
        <strain evidence="22 23">DSM 102850</strain>
    </source>
</reference>
<dbReference type="Pfam" id="PF01256">
    <property type="entry name" value="Carb_kinase"/>
    <property type="match status" value="1"/>
</dbReference>
<dbReference type="HAMAP" id="MF_01966">
    <property type="entry name" value="NADHX_epimerase"/>
    <property type="match status" value="1"/>
</dbReference>
<evidence type="ECO:0000256" key="14">
    <source>
        <dbReference type="ARBA" id="ARBA00025153"/>
    </source>
</evidence>
<protein>
    <recommendedName>
        <fullName evidence="19">Bifunctional NAD(P)H-hydrate repair enzyme</fullName>
    </recommendedName>
    <alternativeName>
        <fullName evidence="19">Nicotinamide nucleotide repair protein</fullName>
    </alternativeName>
    <domain>
        <recommendedName>
            <fullName evidence="19">ADP-dependent (S)-NAD(P)H-hydrate dehydratase</fullName>
            <ecNumber evidence="19">4.2.1.136</ecNumber>
        </recommendedName>
        <alternativeName>
            <fullName evidence="19">ADP-dependent NAD(P)HX dehydratase</fullName>
        </alternativeName>
    </domain>
    <domain>
        <recommendedName>
            <fullName evidence="19">NAD(P)H-hydrate epimerase</fullName>
            <ecNumber evidence="19">5.1.99.6</ecNumber>
        </recommendedName>
    </domain>
</protein>
<evidence type="ECO:0000256" key="1">
    <source>
        <dbReference type="ARBA" id="ARBA00000013"/>
    </source>
</evidence>
<accession>A0A840HZX2</accession>
<evidence type="ECO:0000256" key="9">
    <source>
        <dbReference type="ARBA" id="ARBA00022958"/>
    </source>
</evidence>
<keyword evidence="9 18" id="KW-0630">Potassium</keyword>
<evidence type="ECO:0000256" key="8">
    <source>
        <dbReference type="ARBA" id="ARBA00022857"/>
    </source>
</evidence>
<comment type="caution">
    <text evidence="18">Lacks conserved residue(s) required for the propagation of feature annotation.</text>
</comment>
<evidence type="ECO:0000256" key="19">
    <source>
        <dbReference type="PIRNR" id="PIRNR017184"/>
    </source>
</evidence>
<feature type="domain" description="YjeF C-terminal" evidence="20">
    <location>
        <begin position="202"/>
        <end position="468"/>
    </location>
</feature>
<keyword evidence="5 18" id="KW-0479">Metal-binding</keyword>
<dbReference type="HAMAP" id="MF_01965">
    <property type="entry name" value="NADHX_dehydratase"/>
    <property type="match status" value="1"/>
</dbReference>
<comment type="similarity">
    <text evidence="18">Belongs to the NnrE/AIBP family.</text>
</comment>
<evidence type="ECO:0000256" key="10">
    <source>
        <dbReference type="ARBA" id="ARBA00023027"/>
    </source>
</evidence>
<evidence type="ECO:0000256" key="13">
    <source>
        <dbReference type="ARBA" id="ARBA00023268"/>
    </source>
</evidence>
<comment type="similarity">
    <text evidence="17">Belongs to the NnrD/CARKD family.</text>
</comment>
<dbReference type="PROSITE" id="PS51385">
    <property type="entry name" value="YJEF_N"/>
    <property type="match status" value="1"/>
</dbReference>
<comment type="catalytic activity">
    <reaction evidence="16 17 19">
        <text>(6S)-NADPHX + ADP = AMP + phosphate + NADPH + H(+)</text>
        <dbReference type="Rhea" id="RHEA:32235"/>
        <dbReference type="ChEBI" id="CHEBI:15378"/>
        <dbReference type="ChEBI" id="CHEBI:43474"/>
        <dbReference type="ChEBI" id="CHEBI:57783"/>
        <dbReference type="ChEBI" id="CHEBI:64076"/>
        <dbReference type="ChEBI" id="CHEBI:456215"/>
        <dbReference type="ChEBI" id="CHEBI:456216"/>
        <dbReference type="EC" id="4.2.1.136"/>
    </reaction>
</comment>
<evidence type="ECO:0000256" key="16">
    <source>
        <dbReference type="ARBA" id="ARBA00049209"/>
    </source>
</evidence>
<dbReference type="GO" id="GO:0052855">
    <property type="term" value="F:ADP-dependent NAD(P)H-hydrate dehydratase activity"/>
    <property type="evidence" value="ECO:0007669"/>
    <property type="project" value="UniProtKB-UniRule"/>
</dbReference>
<evidence type="ECO:0000256" key="15">
    <source>
        <dbReference type="ARBA" id="ARBA00048238"/>
    </source>
</evidence>
<comment type="catalytic activity">
    <reaction evidence="15 17 19">
        <text>(6S)-NADHX + ADP = AMP + phosphate + NADH + H(+)</text>
        <dbReference type="Rhea" id="RHEA:32223"/>
        <dbReference type="ChEBI" id="CHEBI:15378"/>
        <dbReference type="ChEBI" id="CHEBI:43474"/>
        <dbReference type="ChEBI" id="CHEBI:57945"/>
        <dbReference type="ChEBI" id="CHEBI:64074"/>
        <dbReference type="ChEBI" id="CHEBI:456215"/>
        <dbReference type="ChEBI" id="CHEBI:456216"/>
        <dbReference type="EC" id="4.2.1.136"/>
    </reaction>
</comment>
<dbReference type="NCBIfam" id="TIGR00196">
    <property type="entry name" value="yjeF_cterm"/>
    <property type="match status" value="1"/>
</dbReference>
<comment type="similarity">
    <text evidence="4 19">In the C-terminal section; belongs to the NnrD/CARKD family.</text>
</comment>
<dbReference type="PIRSF" id="PIRSF017184">
    <property type="entry name" value="Nnr"/>
    <property type="match status" value="1"/>
</dbReference>
<feature type="binding site" evidence="17">
    <location>
        <position position="237"/>
    </location>
    <ligand>
        <name>(6S)-NADPHX</name>
        <dbReference type="ChEBI" id="CHEBI:64076"/>
    </ligand>
</feature>
<keyword evidence="6 17" id="KW-0547">Nucleotide-binding</keyword>
<comment type="function">
    <text evidence="14 19">Bifunctional enzyme that catalyzes the epimerization of the S- and R-forms of NAD(P)HX and the dehydration of the S-form of NAD(P)HX at the expense of ADP, which is converted to AMP. This allows the repair of both epimers of NAD(P)HX, a damaged form of NAD(P)H that is a result of enzymatic or heat-dependent hydration.</text>
</comment>
<dbReference type="AlphaFoldDB" id="A0A840HZX2"/>
<dbReference type="Proteomes" id="UP000563524">
    <property type="component" value="Unassembled WGS sequence"/>
</dbReference>
<evidence type="ECO:0000256" key="12">
    <source>
        <dbReference type="ARBA" id="ARBA00023239"/>
    </source>
</evidence>
<feature type="binding site" evidence="17">
    <location>
        <position position="351"/>
    </location>
    <ligand>
        <name>(6S)-NADPHX</name>
        <dbReference type="ChEBI" id="CHEBI:64076"/>
    </ligand>
</feature>
<evidence type="ECO:0000256" key="18">
    <source>
        <dbReference type="HAMAP-Rule" id="MF_01966"/>
    </source>
</evidence>
<keyword evidence="8 17" id="KW-0521">NADP</keyword>
<evidence type="ECO:0000313" key="23">
    <source>
        <dbReference type="Proteomes" id="UP000563524"/>
    </source>
</evidence>
<feature type="binding site" evidence="18">
    <location>
        <position position="144"/>
    </location>
    <ligand>
        <name>K(+)</name>
        <dbReference type="ChEBI" id="CHEBI:29103"/>
    </ligand>
</feature>
<dbReference type="Gene3D" id="3.40.50.10260">
    <property type="entry name" value="YjeF N-terminal domain"/>
    <property type="match status" value="1"/>
</dbReference>
<feature type="binding site" evidence="18">
    <location>
        <position position="48"/>
    </location>
    <ligand>
        <name>K(+)</name>
        <dbReference type="ChEBI" id="CHEBI:29103"/>
    </ligand>
</feature>
<feature type="domain" description="YjeF N-terminal" evidence="21">
    <location>
        <begin position="1"/>
        <end position="198"/>
    </location>
</feature>
<dbReference type="InterPro" id="IPR004443">
    <property type="entry name" value="YjeF_N_dom"/>
</dbReference>
<gene>
    <name evidence="17" type="primary">nnrD</name>
    <name evidence="18" type="synonym">nnrE</name>
    <name evidence="22" type="ORF">GGQ59_000081</name>
</gene>
<comment type="function">
    <text evidence="18">Catalyzes the epimerization of the S- and R-forms of NAD(P)HX, a damaged form of NAD(P)H that is a result of enzymatic or heat-dependent hydration. This is a prerequisite for the S-specific NAD(P)H-hydrate dehydratase to allow the repair of both epimers of NAD(P)HX.</text>
</comment>
<dbReference type="EC" id="4.2.1.136" evidence="19"/>
<evidence type="ECO:0000256" key="5">
    <source>
        <dbReference type="ARBA" id="ARBA00022723"/>
    </source>
</evidence>
<comment type="cofactor">
    <cofactor evidence="17">
        <name>Mg(2+)</name>
        <dbReference type="ChEBI" id="CHEBI:18420"/>
    </cofactor>
</comment>
<keyword evidence="12 17" id="KW-0456">Lyase</keyword>
<dbReference type="Gene3D" id="3.40.1190.20">
    <property type="match status" value="1"/>
</dbReference>
<dbReference type="EMBL" id="JACHOB010000001">
    <property type="protein sequence ID" value="MBB4657581.1"/>
    <property type="molecule type" value="Genomic_DNA"/>
</dbReference>
<dbReference type="GO" id="GO:0046496">
    <property type="term" value="P:nicotinamide nucleotide metabolic process"/>
    <property type="evidence" value="ECO:0007669"/>
    <property type="project" value="UniProtKB-UniRule"/>
</dbReference>
<sequence length="471" mass="47798">MSRLDARAVAGGTSQTSLIERAARSCVRVIRGRYTRRPAAVLCGPGNNGADGWAIARLLRAADWPVTVYTLTPQKDLTGAAGQVAKGSGLTAEPLRAFRPEAAGLVIDALFGAGLSRPLVGDARGALDSLAEAAVPVVAIDLPSGVDGATGSVLGTAARAEVTVTFHAPKPGHLLSPGLGLRGELVVTDIGLPQDAEPDAHWNGPCLWTLPVPERDTHKYARGAVLVFGGPRIAGGAARLSAHGAARIGAGAVTVASPEEALDIYAAHLDAIMVKPVTDAASAKRLIEASKAKALVIGPGAGRTDATRSHVLAALETRVPIVVDADALTVFEDDPDTLMQALHEKAVLTPHIGEFGRVFPDIQGDKLSMTAAAAARAGTTVLLKGADTVISTPSRVPVINTSGTPWLATAGAGDVLTGAIAGLMAQGLGAHDAACAGAYLHGLAGQRGGRGVTADDLPGLLREAGRAVATR</sequence>
<comment type="catalytic activity">
    <reaction evidence="1 18 19">
        <text>(6R)-NADHX = (6S)-NADHX</text>
        <dbReference type="Rhea" id="RHEA:32215"/>
        <dbReference type="ChEBI" id="CHEBI:64074"/>
        <dbReference type="ChEBI" id="CHEBI:64075"/>
        <dbReference type="EC" id="5.1.99.6"/>
    </reaction>
</comment>
<dbReference type="GO" id="GO:0046872">
    <property type="term" value="F:metal ion binding"/>
    <property type="evidence" value="ECO:0007669"/>
    <property type="project" value="UniProtKB-UniRule"/>
</dbReference>
<dbReference type="InterPro" id="IPR000631">
    <property type="entry name" value="CARKD"/>
</dbReference>
<dbReference type="PANTHER" id="PTHR12592">
    <property type="entry name" value="ATP-DEPENDENT (S)-NAD(P)H-HYDRATE DEHYDRATASE FAMILY MEMBER"/>
    <property type="match status" value="1"/>
</dbReference>
<dbReference type="Pfam" id="PF03853">
    <property type="entry name" value="YjeF_N"/>
    <property type="match status" value="1"/>
</dbReference>
<evidence type="ECO:0000259" key="21">
    <source>
        <dbReference type="PROSITE" id="PS51385"/>
    </source>
</evidence>
<dbReference type="SUPFAM" id="SSF53613">
    <property type="entry name" value="Ribokinase-like"/>
    <property type="match status" value="1"/>
</dbReference>
<evidence type="ECO:0000256" key="7">
    <source>
        <dbReference type="ARBA" id="ARBA00022840"/>
    </source>
</evidence>
<dbReference type="GO" id="GO:0110051">
    <property type="term" value="P:metabolite repair"/>
    <property type="evidence" value="ECO:0007669"/>
    <property type="project" value="TreeGrafter"/>
</dbReference>
<dbReference type="GO" id="GO:0052856">
    <property type="term" value="F:NAD(P)HX epimerase activity"/>
    <property type="evidence" value="ECO:0007669"/>
    <property type="project" value="UniProtKB-UniRule"/>
</dbReference>
<keyword evidence="23" id="KW-1185">Reference proteome</keyword>
<dbReference type="PANTHER" id="PTHR12592:SF0">
    <property type="entry name" value="ATP-DEPENDENT (S)-NAD(P)H-HYDRATE DEHYDRATASE"/>
    <property type="match status" value="1"/>
</dbReference>
<comment type="function">
    <text evidence="17">Catalyzes the dehydration of the S-form of NAD(P)HX at the expense of ADP, which is converted to AMP. Together with NAD(P)HX epimerase, which catalyzes the epimerization of the S- and R-forms, the enzyme allows the repair of both epimers of NAD(P)HX, a damaged form of NAD(P)H that is a result of enzymatic or heat-dependent hydration.</text>
</comment>
<dbReference type="InterPro" id="IPR017953">
    <property type="entry name" value="Carbohydrate_kinase_pred_CS"/>
</dbReference>
<evidence type="ECO:0000313" key="22">
    <source>
        <dbReference type="EMBL" id="MBB4657581.1"/>
    </source>
</evidence>
<dbReference type="InterPro" id="IPR030677">
    <property type="entry name" value="Nnr"/>
</dbReference>
<comment type="caution">
    <text evidence="22">The sequence shown here is derived from an EMBL/GenBank/DDBJ whole genome shotgun (WGS) entry which is preliminary data.</text>
</comment>
<evidence type="ECO:0000256" key="4">
    <source>
        <dbReference type="ARBA" id="ARBA00009524"/>
    </source>
</evidence>
<dbReference type="PROSITE" id="PS51383">
    <property type="entry name" value="YJEF_C_3"/>
    <property type="match status" value="1"/>
</dbReference>
<organism evidence="22 23">
    <name type="scientific">Parvularcula dongshanensis</name>
    <dbReference type="NCBI Taxonomy" id="1173995"/>
    <lineage>
        <taxon>Bacteria</taxon>
        <taxon>Pseudomonadati</taxon>
        <taxon>Pseudomonadota</taxon>
        <taxon>Alphaproteobacteria</taxon>
        <taxon>Parvularculales</taxon>
        <taxon>Parvularculaceae</taxon>
        <taxon>Parvularcula</taxon>
    </lineage>
</organism>
<name>A0A840HZX2_9PROT</name>
<feature type="binding site" evidence="18">
    <location>
        <begin position="47"/>
        <end position="51"/>
    </location>
    <ligand>
        <name>(6S)-NADPHX</name>
        <dbReference type="ChEBI" id="CHEBI:64076"/>
    </ligand>
</feature>
<dbReference type="InterPro" id="IPR029056">
    <property type="entry name" value="Ribokinase-like"/>
</dbReference>
<comment type="subunit">
    <text evidence="17">Homotetramer.</text>
</comment>